<dbReference type="Pfam" id="PF00578">
    <property type="entry name" value="AhpC-TSA"/>
    <property type="match status" value="1"/>
</dbReference>
<dbReference type="InterPro" id="IPR000866">
    <property type="entry name" value="AhpC/TSA"/>
</dbReference>
<dbReference type="InterPro" id="IPR013766">
    <property type="entry name" value="Thioredoxin_domain"/>
</dbReference>
<dbReference type="Gene3D" id="3.40.30.10">
    <property type="entry name" value="Glutaredoxin"/>
    <property type="match status" value="1"/>
</dbReference>
<dbReference type="Proteomes" id="UP000029507">
    <property type="component" value="Chromosome"/>
</dbReference>
<dbReference type="GO" id="GO:0016209">
    <property type="term" value="F:antioxidant activity"/>
    <property type="evidence" value="ECO:0007669"/>
    <property type="project" value="InterPro"/>
</dbReference>
<dbReference type="HOGENOM" id="CLU_042529_11_0_9"/>
<dbReference type="GO" id="GO:0016491">
    <property type="term" value="F:oxidoreductase activity"/>
    <property type="evidence" value="ECO:0007669"/>
    <property type="project" value="InterPro"/>
</dbReference>
<evidence type="ECO:0000313" key="4">
    <source>
        <dbReference type="EMBL" id="AIQ65783.1"/>
    </source>
</evidence>
<proteinExistence type="predicted"/>
<dbReference type="SUPFAM" id="SSF52833">
    <property type="entry name" value="Thioredoxin-like"/>
    <property type="match status" value="1"/>
</dbReference>
<accession>A0A089M2R8</accession>
<dbReference type="KEGG" id="pste:PSTEL_24425"/>
<dbReference type="InterPro" id="IPR050553">
    <property type="entry name" value="Thioredoxin_ResA/DsbE_sf"/>
</dbReference>
<organism evidence="4 5">
    <name type="scientific">Paenibacillus stellifer</name>
    <dbReference type="NCBI Taxonomy" id="169760"/>
    <lineage>
        <taxon>Bacteria</taxon>
        <taxon>Bacillati</taxon>
        <taxon>Bacillota</taxon>
        <taxon>Bacilli</taxon>
        <taxon>Bacillales</taxon>
        <taxon>Paenibacillaceae</taxon>
        <taxon>Paenibacillus</taxon>
    </lineage>
</organism>
<dbReference type="InterPro" id="IPR036249">
    <property type="entry name" value="Thioredoxin-like_sf"/>
</dbReference>
<keyword evidence="5" id="KW-1185">Reference proteome</keyword>
<evidence type="ECO:0000256" key="1">
    <source>
        <dbReference type="ARBA" id="ARBA00023157"/>
    </source>
</evidence>
<evidence type="ECO:0000256" key="2">
    <source>
        <dbReference type="SAM" id="SignalP"/>
    </source>
</evidence>
<feature type="signal peptide" evidence="2">
    <location>
        <begin position="1"/>
        <end position="28"/>
    </location>
</feature>
<name>A0A089M2R8_9BACL</name>
<feature type="domain" description="Thioredoxin" evidence="3">
    <location>
        <begin position="54"/>
        <end position="190"/>
    </location>
</feature>
<evidence type="ECO:0000313" key="5">
    <source>
        <dbReference type="Proteomes" id="UP000029507"/>
    </source>
</evidence>
<protein>
    <recommendedName>
        <fullName evidence="3">Thioredoxin domain-containing protein</fullName>
    </recommendedName>
</protein>
<dbReference type="RefSeq" id="WP_038699109.1">
    <property type="nucleotide sequence ID" value="NZ_CP009286.1"/>
</dbReference>
<dbReference type="PANTHER" id="PTHR42852">
    <property type="entry name" value="THIOL:DISULFIDE INTERCHANGE PROTEIN DSBE"/>
    <property type="match status" value="1"/>
</dbReference>
<sequence length="190" mass="20863">MKKLLWLWLALLVFLLASSAFIYSRAQAGPQTPLSGKAPIELLKAASGAKEPAESGKLRAPDFSLKNLNGRQVSLADYKGKIVVLNFWTTWCTICKKEMPELDQASSILQKRDDVVLLAVNTGEDPETVKQYMKDNAYTLPVLLDPDSTLFKAFGLRAYPTTIVILRDGTVYGGVEGAITAESLLELDKL</sequence>
<dbReference type="STRING" id="169760.PSTEL_24425"/>
<evidence type="ECO:0000259" key="3">
    <source>
        <dbReference type="PROSITE" id="PS51352"/>
    </source>
</evidence>
<reference evidence="4 5" key="1">
    <citation type="submission" date="2014-08" db="EMBL/GenBank/DDBJ databases">
        <title>Comparative genomics of the Paenibacillus odorifer group.</title>
        <authorList>
            <person name="den Bakker H.C."/>
            <person name="Tsai Y.-C."/>
            <person name="Martin N."/>
            <person name="Korlach J."/>
            <person name="Wiedmann M."/>
        </authorList>
    </citation>
    <scope>NUCLEOTIDE SEQUENCE [LARGE SCALE GENOMIC DNA]</scope>
    <source>
        <strain evidence="4 5">DSM 14472</strain>
    </source>
</reference>
<dbReference type="PROSITE" id="PS51352">
    <property type="entry name" value="THIOREDOXIN_2"/>
    <property type="match status" value="1"/>
</dbReference>
<dbReference type="PANTHER" id="PTHR42852:SF13">
    <property type="entry name" value="PROTEIN DIPZ"/>
    <property type="match status" value="1"/>
</dbReference>
<dbReference type="EMBL" id="CP009286">
    <property type="protein sequence ID" value="AIQ65783.1"/>
    <property type="molecule type" value="Genomic_DNA"/>
</dbReference>
<dbReference type="CDD" id="cd02966">
    <property type="entry name" value="TlpA_like_family"/>
    <property type="match status" value="1"/>
</dbReference>
<keyword evidence="2" id="KW-0732">Signal</keyword>
<dbReference type="AlphaFoldDB" id="A0A089M2R8"/>
<gene>
    <name evidence="4" type="ORF">PSTEL_24425</name>
</gene>
<feature type="chain" id="PRO_5039266650" description="Thioredoxin domain-containing protein" evidence="2">
    <location>
        <begin position="29"/>
        <end position="190"/>
    </location>
</feature>
<keyword evidence="1" id="KW-1015">Disulfide bond</keyword>